<evidence type="ECO:0000313" key="2">
    <source>
        <dbReference type="EMBL" id="MBB4845175.1"/>
    </source>
</evidence>
<dbReference type="RefSeq" id="WP_184302769.1">
    <property type="nucleotide sequence ID" value="NZ_JACHLP010000008.1"/>
</dbReference>
<dbReference type="InterPro" id="IPR035992">
    <property type="entry name" value="Ricin_B-like_lectins"/>
</dbReference>
<dbReference type="Gene3D" id="2.40.128.340">
    <property type="match status" value="2"/>
</dbReference>
<evidence type="ECO:0008006" key="4">
    <source>
        <dbReference type="Google" id="ProtNLM"/>
    </source>
</evidence>
<comment type="caution">
    <text evidence="2">The sequence shown here is derived from an EMBL/GenBank/DDBJ whole genome shotgun (WGS) entry which is preliminary data.</text>
</comment>
<proteinExistence type="predicted"/>
<dbReference type="Pfam" id="PF13517">
    <property type="entry name" value="FG-GAP_3"/>
    <property type="match status" value="1"/>
</dbReference>
<dbReference type="EMBL" id="JACHLP010000008">
    <property type="protein sequence ID" value="MBB4845175.1"/>
    <property type="molecule type" value="Genomic_DNA"/>
</dbReference>
<dbReference type="Proteomes" id="UP000562027">
    <property type="component" value="Unassembled WGS sequence"/>
</dbReference>
<accession>A0A840LDY2</accession>
<organism evidence="2 3">
    <name type="scientific">Roseateles oligotrophus</name>
    <dbReference type="NCBI Taxonomy" id="1769250"/>
    <lineage>
        <taxon>Bacteria</taxon>
        <taxon>Pseudomonadati</taxon>
        <taxon>Pseudomonadota</taxon>
        <taxon>Betaproteobacteria</taxon>
        <taxon>Burkholderiales</taxon>
        <taxon>Sphaerotilaceae</taxon>
        <taxon>Roseateles</taxon>
    </lineage>
</organism>
<name>A0A840LDY2_9BURK</name>
<dbReference type="Gene3D" id="3.40.50.10320">
    <property type="entry name" value="LmbE-like"/>
    <property type="match status" value="1"/>
</dbReference>
<sequence>MQPCSCIAEKTYANLSEPEASKQGVAHFFDKSDYSNITINRMIMRNSLKYSISGLALLTLLAACGGGSSPAPTSTPAAAPATESRRTAQAASPSASLLMAGANCQGKSLVTVVGHMDDDLFFVDPGISTAARQGACVTTVFVIGGSSGAGFDYVPVRETASKAAYARMFGVASNWTTDTISVGDNKLMRVSLVGKPNVSLVFMRVPGGNVRGGDVPLANVFDNASMSLTSWSYTAQQSGATNTYTRANLIATVKGLIEGFGATQVFALNPDTLPYIEHPDHIYSARLTREALRQVGQNLPVSYHETYPTAGRVANVSPTETQIKRDLLGAYMQNEGFDYQAAGIFGEYMYNGNWIARNYSRSAMAWDNTPTIDTPWAPIVNMHTQHCLNSAGVNQAVSVSGCVAGASHQQWRYIPSTVSAGNWGTALIQNSNGNCLALRDGVATEEFCNSADAAQKWQPWDFGKLFTNDGVCMVQSGYRLSAGNCANGYPETALWAREITTVDSDMNSEVALVGDVSGAGTDKIVQIYRRNDGPGIDVWVSNLSAGSSTLSSAKWYEGAVQFDPYATGPTCQGNALCFDQSRFLLADFNGDGKADLMVISTRQDGTAFWVLTSTGSGFSAPVLWAQTSSTYAYDLAHQYLAGDFDGDGKPDVMIAHTRGDSGLNFWVLSNTGSAKLAAPALWAEATGLQNNARLFSARVDGSGRHGVIAVDALGGLRISSFLSTGSAFAAVNDARVASNFDATRSKVTVTQRSATALADVWVMHARSDGTAINAWQFNNTGSGSFNAPVNRQTITALAWSNVRPYFLSRSAGNQLLLVHRVDGNVGEYDWRLGNMKVVGLPLNNTGLGSTFTNYGSSSQFQWTDLAWRARLNR</sequence>
<protein>
    <recommendedName>
        <fullName evidence="4">GlcNAc-PI de-N-acetylase</fullName>
    </recommendedName>
</protein>
<reference evidence="2 3" key="1">
    <citation type="submission" date="2020-08" db="EMBL/GenBank/DDBJ databases">
        <title>Functional genomics of gut bacteria from endangered species of beetles.</title>
        <authorList>
            <person name="Carlos-Shanley C."/>
        </authorList>
    </citation>
    <scope>NUCLEOTIDE SEQUENCE [LARGE SCALE GENOMIC DNA]</scope>
    <source>
        <strain evidence="2 3">S00239</strain>
    </source>
</reference>
<evidence type="ECO:0000256" key="1">
    <source>
        <dbReference type="ARBA" id="ARBA00022729"/>
    </source>
</evidence>
<dbReference type="AlphaFoldDB" id="A0A840LDY2"/>
<evidence type="ECO:0000313" key="3">
    <source>
        <dbReference type="Proteomes" id="UP000562027"/>
    </source>
</evidence>
<dbReference type="PANTHER" id="PTHR44103">
    <property type="entry name" value="PROPROTEIN CONVERTASE P"/>
    <property type="match status" value="1"/>
</dbReference>
<dbReference type="Gene3D" id="2.80.10.50">
    <property type="match status" value="1"/>
</dbReference>
<dbReference type="InterPro" id="IPR024078">
    <property type="entry name" value="LmbE-like_dom_sf"/>
</dbReference>
<dbReference type="SUPFAM" id="SSF50370">
    <property type="entry name" value="Ricin B-like lectins"/>
    <property type="match status" value="1"/>
</dbReference>
<gene>
    <name evidence="2" type="ORF">HNP55_003722</name>
</gene>
<dbReference type="PROSITE" id="PS50231">
    <property type="entry name" value="RICIN_B_LECTIN"/>
    <property type="match status" value="1"/>
</dbReference>
<keyword evidence="1" id="KW-0732">Signal</keyword>
<dbReference type="SUPFAM" id="SSF69318">
    <property type="entry name" value="Integrin alpha N-terminal domain"/>
    <property type="match status" value="1"/>
</dbReference>
<dbReference type="InterPro" id="IPR013517">
    <property type="entry name" value="FG-GAP"/>
</dbReference>
<dbReference type="PANTHER" id="PTHR44103:SF1">
    <property type="entry name" value="PROPROTEIN CONVERTASE P"/>
    <property type="match status" value="1"/>
</dbReference>
<dbReference type="InterPro" id="IPR028994">
    <property type="entry name" value="Integrin_alpha_N"/>
</dbReference>
<keyword evidence="3" id="KW-1185">Reference proteome</keyword>
<dbReference type="SUPFAM" id="SSF102588">
    <property type="entry name" value="LmbE-like"/>
    <property type="match status" value="1"/>
</dbReference>